<protein>
    <submittedName>
        <fullName evidence="1">Uncharacterized protein</fullName>
    </submittedName>
</protein>
<name>A0A8S5TTN5_9CAUD</name>
<accession>A0A8S5TTN5</accession>
<reference evidence="1" key="1">
    <citation type="journal article" date="2021" name="Proc. Natl. Acad. Sci. U.S.A.">
        <title>A Catalog of Tens of Thousands of Viruses from Human Metagenomes Reveals Hidden Associations with Chronic Diseases.</title>
        <authorList>
            <person name="Tisza M.J."/>
            <person name="Buck C.B."/>
        </authorList>
    </citation>
    <scope>NUCLEOTIDE SEQUENCE</scope>
    <source>
        <strain evidence="1">Ct5jB2</strain>
    </source>
</reference>
<dbReference type="EMBL" id="BK015927">
    <property type="protein sequence ID" value="DAF85569.1"/>
    <property type="molecule type" value="Genomic_DNA"/>
</dbReference>
<evidence type="ECO:0000313" key="1">
    <source>
        <dbReference type="EMBL" id="DAF85569.1"/>
    </source>
</evidence>
<proteinExistence type="predicted"/>
<organism evidence="1">
    <name type="scientific">Siphoviridae sp. ct5jB2</name>
    <dbReference type="NCBI Taxonomy" id="2825337"/>
    <lineage>
        <taxon>Viruses</taxon>
        <taxon>Duplodnaviria</taxon>
        <taxon>Heunggongvirae</taxon>
        <taxon>Uroviricota</taxon>
        <taxon>Caudoviricetes</taxon>
    </lineage>
</organism>
<sequence>MITKTMKLSDIKISDAFARTHVSERKLQKCRD</sequence>